<evidence type="ECO:0000313" key="3">
    <source>
        <dbReference type="Proteomes" id="UP000323917"/>
    </source>
</evidence>
<evidence type="ECO:0000313" key="2">
    <source>
        <dbReference type="EMBL" id="QEG36943.1"/>
    </source>
</evidence>
<dbReference type="PANTHER" id="PTHR36505:SF1">
    <property type="entry name" value="BLR1072 PROTEIN"/>
    <property type="match status" value="1"/>
</dbReference>
<dbReference type="InterPro" id="IPR011033">
    <property type="entry name" value="PRC_barrel-like_sf"/>
</dbReference>
<name>A0A5B9QSR4_9BACT</name>
<dbReference type="InterPro" id="IPR027275">
    <property type="entry name" value="PRC-brl_dom"/>
</dbReference>
<dbReference type="Gene3D" id="2.30.30.240">
    <property type="entry name" value="PRC-barrel domain"/>
    <property type="match status" value="1"/>
</dbReference>
<dbReference type="Pfam" id="PF05239">
    <property type="entry name" value="PRC"/>
    <property type="match status" value="1"/>
</dbReference>
<dbReference type="EMBL" id="CP042913">
    <property type="protein sequence ID" value="QEG36943.1"/>
    <property type="molecule type" value="Genomic_DNA"/>
</dbReference>
<keyword evidence="3" id="KW-1185">Reference proteome</keyword>
<protein>
    <submittedName>
        <fullName evidence="2">PRC-barrel domain protein</fullName>
    </submittedName>
</protein>
<organism evidence="2 3">
    <name type="scientific">Bythopirellula goksoeyrii</name>
    <dbReference type="NCBI Taxonomy" id="1400387"/>
    <lineage>
        <taxon>Bacteria</taxon>
        <taxon>Pseudomonadati</taxon>
        <taxon>Planctomycetota</taxon>
        <taxon>Planctomycetia</taxon>
        <taxon>Pirellulales</taxon>
        <taxon>Lacipirellulaceae</taxon>
        <taxon>Bythopirellula</taxon>
    </lineage>
</organism>
<sequence>MTTNFATNVLSASTISGDIVKNPKGEELGTIKDLMIDTASGRVAYAVLSFGGFLGMGDKLFAVPFKALDLDADDQCFRLAVEKERLEKAHGFDPNHWPDMADQTWQSEVHGVYGVDPYWD</sequence>
<dbReference type="SUPFAM" id="SSF50346">
    <property type="entry name" value="PRC-barrel domain"/>
    <property type="match status" value="1"/>
</dbReference>
<accession>A0A5B9QSR4</accession>
<dbReference type="PANTHER" id="PTHR36505">
    <property type="entry name" value="BLR1072 PROTEIN"/>
    <property type="match status" value="1"/>
</dbReference>
<feature type="domain" description="PRC-barrel" evidence="1">
    <location>
        <begin position="9"/>
        <end position="73"/>
    </location>
</feature>
<reference evidence="2 3" key="1">
    <citation type="submission" date="2019-08" db="EMBL/GenBank/DDBJ databases">
        <title>Deep-cultivation of Planctomycetes and their phenomic and genomic characterization uncovers novel biology.</title>
        <authorList>
            <person name="Wiegand S."/>
            <person name="Jogler M."/>
            <person name="Boedeker C."/>
            <person name="Pinto D."/>
            <person name="Vollmers J."/>
            <person name="Rivas-Marin E."/>
            <person name="Kohn T."/>
            <person name="Peeters S.H."/>
            <person name="Heuer A."/>
            <person name="Rast P."/>
            <person name="Oberbeckmann S."/>
            <person name="Bunk B."/>
            <person name="Jeske O."/>
            <person name="Meyerdierks A."/>
            <person name="Storesund J.E."/>
            <person name="Kallscheuer N."/>
            <person name="Luecker S."/>
            <person name="Lage O.M."/>
            <person name="Pohl T."/>
            <person name="Merkel B.J."/>
            <person name="Hornburger P."/>
            <person name="Mueller R.-W."/>
            <person name="Bruemmer F."/>
            <person name="Labrenz M."/>
            <person name="Spormann A.M."/>
            <person name="Op den Camp H."/>
            <person name="Overmann J."/>
            <person name="Amann R."/>
            <person name="Jetten M.S.M."/>
            <person name="Mascher T."/>
            <person name="Medema M.H."/>
            <person name="Devos D.P."/>
            <person name="Kaster A.-K."/>
            <person name="Ovreas L."/>
            <person name="Rohde M."/>
            <person name="Galperin M.Y."/>
            <person name="Jogler C."/>
        </authorList>
    </citation>
    <scope>NUCLEOTIDE SEQUENCE [LARGE SCALE GENOMIC DNA]</scope>
    <source>
        <strain evidence="2 3">Pr1d</strain>
    </source>
</reference>
<dbReference type="Proteomes" id="UP000323917">
    <property type="component" value="Chromosome"/>
</dbReference>
<dbReference type="RefSeq" id="WP_148075235.1">
    <property type="nucleotide sequence ID" value="NZ_CP042913.1"/>
</dbReference>
<dbReference type="OrthoDB" id="286778at2"/>
<dbReference type="KEGG" id="bgok:Pr1d_42830"/>
<dbReference type="AlphaFoldDB" id="A0A5B9QSR4"/>
<evidence type="ECO:0000259" key="1">
    <source>
        <dbReference type="Pfam" id="PF05239"/>
    </source>
</evidence>
<gene>
    <name evidence="2" type="ORF">Pr1d_42830</name>
</gene>
<proteinExistence type="predicted"/>